<proteinExistence type="predicted"/>
<organism evidence="3 4">
    <name type="scientific">Mesomycoplasma molare</name>
    <dbReference type="NCBI Taxonomy" id="171288"/>
    <lineage>
        <taxon>Bacteria</taxon>
        <taxon>Bacillati</taxon>
        <taxon>Mycoplasmatota</taxon>
        <taxon>Mycoplasmoidales</taxon>
        <taxon>Metamycoplasmataceae</taxon>
        <taxon>Mesomycoplasma</taxon>
    </lineage>
</organism>
<feature type="region of interest" description="Disordered" evidence="1">
    <location>
        <begin position="399"/>
        <end position="427"/>
    </location>
</feature>
<evidence type="ECO:0000313" key="3">
    <source>
        <dbReference type="EMBL" id="UWD34418.1"/>
    </source>
</evidence>
<sequence>MIKKFYCSKVFNEETQNFEFHFKRAKQEDYLNFSSLEDTIEHFKSLKLDATMWLRENGIFVSSIKTRIGDEQENGEKEVHVEIVHFEPKVKKDEKEEEWNVSDDCQECERLDKEAEEWSKEVVKPKEVLNFEDHSSKEKDVDGNCLCELCLISSSNYSKKDQYISKNESDSKTTNVDSSEIVFEPENEELECEECKLEEELGEDCHECETCDNNEIKDIQVDEVNDYQTDKISATSDEKVILSSQKEEVLFQNEVIECAECNKMLEIENQNLINDCDICNNLTTIEYAKENNKLDVAYSTISSNYSENNKKEEVLNSVECEECIKMNSEDNEEECVGCKDKFYYQENKVSGEQTTNLHPNCVECQKIEEEILKWNLELAKETNSDVAFSLSSLSSAHYYENDGESSDLTNKEDSLKEKETKSYSSSTNNTNYEGQNFVIDSLNENTNVISGKVLSYNSNKPIKSSEYILVKKDTKEVMDVEIIDISEIEGENSNIVFSSASQDSKNIKESLLTRTNLVLWIIFWFSIVFIIITLLIFLGFIK</sequence>
<keyword evidence="2" id="KW-0472">Membrane</keyword>
<keyword evidence="2" id="KW-1133">Transmembrane helix</keyword>
<keyword evidence="2" id="KW-0812">Transmembrane</keyword>
<feature type="transmembrane region" description="Helical" evidence="2">
    <location>
        <begin position="517"/>
        <end position="541"/>
    </location>
</feature>
<gene>
    <name evidence="3" type="ORF">NX772_01140</name>
</gene>
<keyword evidence="4" id="KW-1185">Reference proteome</keyword>
<evidence type="ECO:0000256" key="1">
    <source>
        <dbReference type="SAM" id="MobiDB-lite"/>
    </source>
</evidence>
<name>A0ABY5TYW8_9BACT</name>
<dbReference type="EMBL" id="CP103423">
    <property type="protein sequence ID" value="UWD34418.1"/>
    <property type="molecule type" value="Genomic_DNA"/>
</dbReference>
<accession>A0ABY5TYW8</accession>
<feature type="compositionally biased region" description="Basic and acidic residues" evidence="1">
    <location>
        <begin position="409"/>
        <end position="421"/>
    </location>
</feature>
<evidence type="ECO:0000256" key="2">
    <source>
        <dbReference type="SAM" id="Phobius"/>
    </source>
</evidence>
<reference evidence="3" key="1">
    <citation type="submission" date="2022-08" db="EMBL/GenBank/DDBJ databases">
        <title>Complete genome sequence of Mycoplasma molare type strain H 542.</title>
        <authorList>
            <person name="Spergser J."/>
        </authorList>
    </citation>
    <scope>NUCLEOTIDE SEQUENCE</scope>
    <source>
        <strain evidence="3">H 542</strain>
    </source>
</reference>
<evidence type="ECO:0000313" key="4">
    <source>
        <dbReference type="Proteomes" id="UP001058364"/>
    </source>
</evidence>
<dbReference type="Proteomes" id="UP001058364">
    <property type="component" value="Chromosome"/>
</dbReference>
<protein>
    <submittedName>
        <fullName evidence="3">Uncharacterized protein</fullName>
    </submittedName>
</protein>
<dbReference type="RefSeq" id="WP_259429388.1">
    <property type="nucleotide sequence ID" value="NZ_CP103423.1"/>
</dbReference>